<dbReference type="KEGG" id="mno:Mnod_5092"/>
<dbReference type="Proteomes" id="UP000008207">
    <property type="component" value="Chromosome"/>
</dbReference>
<dbReference type="EMBL" id="CP001349">
    <property type="protein sequence ID" value="ACL59938.1"/>
    <property type="molecule type" value="Genomic_DNA"/>
</dbReference>
<sequence length="97" mass="9580">MTPPTPQNQAAASLAGLGAPAPWAPLTASGRQIVDATGRIALLIIPTGNAARDHELAAAVAKAINAAAGADDAAPCHEAVSAQTTHVLRRVGAVTAE</sequence>
<reference evidence="1 2" key="1">
    <citation type="submission" date="2009-01" db="EMBL/GenBank/DDBJ databases">
        <title>Complete sequence of chromosome of Methylobacterium nodulans ORS 2060.</title>
        <authorList>
            <consortium name="US DOE Joint Genome Institute"/>
            <person name="Lucas S."/>
            <person name="Copeland A."/>
            <person name="Lapidus A."/>
            <person name="Glavina del Rio T."/>
            <person name="Dalin E."/>
            <person name="Tice H."/>
            <person name="Bruce D."/>
            <person name="Goodwin L."/>
            <person name="Pitluck S."/>
            <person name="Sims D."/>
            <person name="Brettin T."/>
            <person name="Detter J.C."/>
            <person name="Han C."/>
            <person name="Larimer F."/>
            <person name="Land M."/>
            <person name="Hauser L."/>
            <person name="Kyrpides N."/>
            <person name="Ivanova N."/>
            <person name="Marx C.J."/>
            <person name="Richardson P."/>
        </authorList>
    </citation>
    <scope>NUCLEOTIDE SEQUENCE [LARGE SCALE GENOMIC DNA]</scope>
    <source>
        <strain evidence="2">LMG 21967 / CNCM I-2342 / ORS 2060</strain>
    </source>
</reference>
<evidence type="ECO:0000313" key="2">
    <source>
        <dbReference type="Proteomes" id="UP000008207"/>
    </source>
</evidence>
<proteinExistence type="predicted"/>
<dbReference type="STRING" id="460265.Mnod_5092"/>
<name>B8IIR1_METNO</name>
<dbReference type="RefSeq" id="WP_015931557.1">
    <property type="nucleotide sequence ID" value="NC_011894.1"/>
</dbReference>
<evidence type="ECO:0000313" key="1">
    <source>
        <dbReference type="EMBL" id="ACL59938.1"/>
    </source>
</evidence>
<gene>
    <name evidence="1" type="ordered locus">Mnod_5092</name>
</gene>
<dbReference type="AlphaFoldDB" id="B8IIR1"/>
<protein>
    <submittedName>
        <fullName evidence="1">Uncharacterized protein</fullName>
    </submittedName>
</protein>
<accession>B8IIR1</accession>
<organism evidence="1 2">
    <name type="scientific">Methylobacterium nodulans (strain LMG 21967 / CNCM I-2342 / ORS 2060)</name>
    <dbReference type="NCBI Taxonomy" id="460265"/>
    <lineage>
        <taxon>Bacteria</taxon>
        <taxon>Pseudomonadati</taxon>
        <taxon>Pseudomonadota</taxon>
        <taxon>Alphaproteobacteria</taxon>
        <taxon>Hyphomicrobiales</taxon>
        <taxon>Methylobacteriaceae</taxon>
        <taxon>Methylobacterium</taxon>
    </lineage>
</organism>
<keyword evidence="2" id="KW-1185">Reference proteome</keyword>
<dbReference type="HOGENOM" id="CLU_2343489_0_0_5"/>